<keyword evidence="7" id="KW-0472">Membrane</keyword>
<keyword evidence="7" id="KW-1133">Transmembrane helix</keyword>
<feature type="transmembrane region" description="Helical" evidence="7">
    <location>
        <begin position="149"/>
        <end position="172"/>
    </location>
</feature>
<reference evidence="10 11" key="1">
    <citation type="submission" date="2016-10" db="EMBL/GenBank/DDBJ databases">
        <authorList>
            <person name="de Groot N.N."/>
        </authorList>
    </citation>
    <scope>NUCLEOTIDE SEQUENCE [LARGE SCALE GENOMIC DNA]</scope>
    <source>
        <strain evidence="10 11">CGMCC 1.8712</strain>
    </source>
</reference>
<dbReference type="Gene3D" id="3.30.450.20">
    <property type="entry name" value="PAS domain"/>
    <property type="match status" value="1"/>
</dbReference>
<dbReference type="InterPro" id="IPR000014">
    <property type="entry name" value="PAS"/>
</dbReference>
<sequence length="569" mass="61191">MIDAALPAWPAIGSLAAGVGSLSLLRFVYHYRDRPGALWFLGVLVAQALWCLAYGVGLLLFDPALRLAFELAMWVGIVWTGLTFLAFALEYTGRGGLVSGRALAWFLGAGVAASILVVTNPLHRLLWTGFRLDPVFGVATVRYTLLPPAYLLIGVSTLAVVVSVVLLVDTFLNYGPLYRRETAAVAVSALPPGLALLVWAGGLGPVPQLSLAPIMFIPHVALDAYAFGRAEMFERDPTTVRAAERTAIDDLADPILVVDRDERIVRLNPAARRAFVADGAIDRTLDSVLGVSLDDDDIGPITATVDGEQRTYAVSVSPLSDPAETHVGWTVVCSDVTERERQRQQLEVLNRILRHNLRNDAGVVHGYADMLVDRLDDPQLHRMADAIERRSAALESLGEKARTVDTLLEGERAAPLAVGPLVDGVVADARADAPDAQISLDVRADVTATLPERTFEAAVENLVENAVRHHDGEGVERPDGDPWVSVTVERDEETLVVRVDDDGPGIPDAERAAIEAGEETDLQHGSGLGLWVVHWAVNALGGTVEYADREPRGTAVTLRVPIDAAESAT</sequence>
<evidence type="ECO:0000256" key="6">
    <source>
        <dbReference type="ARBA" id="ARBA00022840"/>
    </source>
</evidence>
<evidence type="ECO:0000256" key="7">
    <source>
        <dbReference type="SAM" id="Phobius"/>
    </source>
</evidence>
<evidence type="ECO:0000256" key="4">
    <source>
        <dbReference type="ARBA" id="ARBA00022741"/>
    </source>
</evidence>
<organism evidence="10 11">
    <name type="scientific">Haloplanus vescus</name>
    <dbReference type="NCBI Taxonomy" id="555874"/>
    <lineage>
        <taxon>Archaea</taxon>
        <taxon>Methanobacteriati</taxon>
        <taxon>Methanobacteriota</taxon>
        <taxon>Stenosarchaea group</taxon>
        <taxon>Halobacteria</taxon>
        <taxon>Halobacteriales</taxon>
        <taxon>Haloferacaceae</taxon>
        <taxon>Haloplanus</taxon>
    </lineage>
</organism>
<dbReference type="InterPro" id="IPR004358">
    <property type="entry name" value="Sig_transdc_His_kin-like_C"/>
</dbReference>
<evidence type="ECO:0000256" key="2">
    <source>
        <dbReference type="ARBA" id="ARBA00012438"/>
    </source>
</evidence>
<dbReference type="GO" id="GO:0005524">
    <property type="term" value="F:ATP binding"/>
    <property type="evidence" value="ECO:0007669"/>
    <property type="project" value="UniProtKB-KW"/>
</dbReference>
<dbReference type="InterPro" id="IPR036890">
    <property type="entry name" value="HATPase_C_sf"/>
</dbReference>
<feature type="transmembrane region" description="Helical" evidence="7">
    <location>
        <begin position="184"/>
        <end position="203"/>
    </location>
</feature>
<dbReference type="InterPro" id="IPR005467">
    <property type="entry name" value="His_kinase_dom"/>
</dbReference>
<dbReference type="Pfam" id="PF02518">
    <property type="entry name" value="HATPase_c"/>
    <property type="match status" value="1"/>
</dbReference>
<keyword evidence="5" id="KW-0418">Kinase</keyword>
<dbReference type="RefSeq" id="WP_092634725.1">
    <property type="nucleotide sequence ID" value="NZ_FNQT01000003.1"/>
</dbReference>
<feature type="transmembrane region" description="Helical" evidence="7">
    <location>
        <begin position="71"/>
        <end position="91"/>
    </location>
</feature>
<dbReference type="InterPro" id="IPR003594">
    <property type="entry name" value="HATPase_dom"/>
</dbReference>
<feature type="transmembrane region" description="Helical" evidence="7">
    <location>
        <begin position="37"/>
        <end position="59"/>
    </location>
</feature>
<evidence type="ECO:0000259" key="9">
    <source>
        <dbReference type="PROSITE" id="PS50113"/>
    </source>
</evidence>
<keyword evidence="7" id="KW-0812">Transmembrane</keyword>
<evidence type="ECO:0000313" key="11">
    <source>
        <dbReference type="Proteomes" id="UP000236755"/>
    </source>
</evidence>
<dbReference type="SUPFAM" id="SSF55874">
    <property type="entry name" value="ATPase domain of HSP90 chaperone/DNA topoisomerase II/histidine kinase"/>
    <property type="match status" value="1"/>
</dbReference>
<keyword evidence="11" id="KW-1185">Reference proteome</keyword>
<keyword evidence="6" id="KW-0067">ATP-binding</keyword>
<protein>
    <recommendedName>
        <fullName evidence="2">histidine kinase</fullName>
        <ecNumber evidence="2">2.7.13.3</ecNumber>
    </recommendedName>
</protein>
<dbReference type="STRING" id="555874.SAMN04488065_2119"/>
<feature type="transmembrane region" description="Helical" evidence="7">
    <location>
        <begin position="6"/>
        <end position="25"/>
    </location>
</feature>
<dbReference type="InterPro" id="IPR000700">
    <property type="entry name" value="PAS-assoc_C"/>
</dbReference>
<feature type="domain" description="PAC" evidence="9">
    <location>
        <begin position="294"/>
        <end position="348"/>
    </location>
</feature>
<evidence type="ECO:0000256" key="1">
    <source>
        <dbReference type="ARBA" id="ARBA00000085"/>
    </source>
</evidence>
<dbReference type="InterPro" id="IPR031621">
    <property type="entry name" value="HisKA_7TM"/>
</dbReference>
<keyword evidence="3" id="KW-0808">Transferase</keyword>
<dbReference type="PROSITE" id="PS50113">
    <property type="entry name" value="PAC"/>
    <property type="match status" value="1"/>
</dbReference>
<evidence type="ECO:0000256" key="3">
    <source>
        <dbReference type="ARBA" id="ARBA00022679"/>
    </source>
</evidence>
<dbReference type="PRINTS" id="PR00344">
    <property type="entry name" value="BCTRLSENSOR"/>
</dbReference>
<dbReference type="Pfam" id="PF16927">
    <property type="entry name" value="HisKA_7TM"/>
    <property type="match status" value="1"/>
</dbReference>
<dbReference type="PANTHER" id="PTHR44936">
    <property type="entry name" value="SENSOR PROTEIN CREC"/>
    <property type="match status" value="1"/>
</dbReference>
<dbReference type="PROSITE" id="PS50109">
    <property type="entry name" value="HIS_KIN"/>
    <property type="match status" value="1"/>
</dbReference>
<keyword evidence="4" id="KW-0547">Nucleotide-binding</keyword>
<gene>
    <name evidence="10" type="ORF">SAMN04488065_2119</name>
</gene>
<evidence type="ECO:0000313" key="10">
    <source>
        <dbReference type="EMBL" id="SEA18079.1"/>
    </source>
</evidence>
<dbReference type="InterPro" id="IPR050980">
    <property type="entry name" value="2C_sensor_his_kinase"/>
</dbReference>
<evidence type="ECO:0000256" key="5">
    <source>
        <dbReference type="ARBA" id="ARBA00022777"/>
    </source>
</evidence>
<dbReference type="EMBL" id="FNQT01000003">
    <property type="protein sequence ID" value="SEA18079.1"/>
    <property type="molecule type" value="Genomic_DNA"/>
</dbReference>
<dbReference type="AlphaFoldDB" id="A0A1H3Z2T4"/>
<dbReference type="CDD" id="cd00075">
    <property type="entry name" value="HATPase"/>
    <property type="match status" value="1"/>
</dbReference>
<evidence type="ECO:0000259" key="8">
    <source>
        <dbReference type="PROSITE" id="PS50109"/>
    </source>
</evidence>
<feature type="domain" description="Histidine kinase" evidence="8">
    <location>
        <begin position="352"/>
        <end position="564"/>
    </location>
</feature>
<dbReference type="Gene3D" id="3.30.565.10">
    <property type="entry name" value="Histidine kinase-like ATPase, C-terminal domain"/>
    <property type="match status" value="1"/>
</dbReference>
<dbReference type="OrthoDB" id="327291at2157"/>
<dbReference type="Proteomes" id="UP000236755">
    <property type="component" value="Unassembled WGS sequence"/>
</dbReference>
<accession>A0A1H3Z2T4</accession>
<dbReference type="SMART" id="SM00387">
    <property type="entry name" value="HATPase_c"/>
    <property type="match status" value="1"/>
</dbReference>
<dbReference type="PANTHER" id="PTHR44936:SF10">
    <property type="entry name" value="SENSOR PROTEIN RSTB"/>
    <property type="match status" value="1"/>
</dbReference>
<feature type="transmembrane region" description="Helical" evidence="7">
    <location>
        <begin position="103"/>
        <end position="122"/>
    </location>
</feature>
<proteinExistence type="predicted"/>
<dbReference type="GO" id="GO:0004673">
    <property type="term" value="F:protein histidine kinase activity"/>
    <property type="evidence" value="ECO:0007669"/>
    <property type="project" value="UniProtKB-EC"/>
</dbReference>
<comment type="catalytic activity">
    <reaction evidence="1">
        <text>ATP + protein L-histidine = ADP + protein N-phospho-L-histidine.</text>
        <dbReference type="EC" id="2.7.13.3"/>
    </reaction>
</comment>
<dbReference type="SUPFAM" id="SSF55785">
    <property type="entry name" value="PYP-like sensor domain (PAS domain)"/>
    <property type="match status" value="1"/>
</dbReference>
<dbReference type="InterPro" id="IPR035965">
    <property type="entry name" value="PAS-like_dom_sf"/>
</dbReference>
<name>A0A1H3Z2T4_9EURY</name>
<dbReference type="Pfam" id="PF13188">
    <property type="entry name" value="PAS_8"/>
    <property type="match status" value="1"/>
</dbReference>
<dbReference type="EC" id="2.7.13.3" evidence="2"/>